<keyword evidence="4" id="KW-1185">Reference proteome</keyword>
<comment type="caution">
    <text evidence="3">The sequence shown here is derived from an EMBL/GenBank/DDBJ whole genome shotgun (WGS) entry which is preliminary data.</text>
</comment>
<dbReference type="Gene3D" id="2.60.120.260">
    <property type="entry name" value="Galactose-binding domain-like"/>
    <property type="match status" value="1"/>
</dbReference>
<reference evidence="3 4" key="1">
    <citation type="journal article" date="2015" name="Genome Biol. Evol.">
        <title>Comparative Genomics of a Bacterivorous Green Alga Reveals Evolutionary Causalities and Consequences of Phago-Mixotrophic Mode of Nutrition.</title>
        <authorList>
            <person name="Burns J.A."/>
            <person name="Paasch A."/>
            <person name="Narechania A."/>
            <person name="Kim E."/>
        </authorList>
    </citation>
    <scope>NUCLEOTIDE SEQUENCE [LARGE SCALE GENOMIC DNA]</scope>
    <source>
        <strain evidence="3 4">PLY_AMNH</strain>
    </source>
</reference>
<dbReference type="EMBL" id="LGRX02033465">
    <property type="protein sequence ID" value="KAK3241128.1"/>
    <property type="molecule type" value="Genomic_DNA"/>
</dbReference>
<evidence type="ECO:0000313" key="3">
    <source>
        <dbReference type="EMBL" id="KAK3241128.1"/>
    </source>
</evidence>
<feature type="chain" id="PRO_5042184180" description="DUF642 domain-containing protein" evidence="1">
    <location>
        <begin position="34"/>
        <end position="233"/>
    </location>
</feature>
<dbReference type="Pfam" id="PF04862">
    <property type="entry name" value="DUF642"/>
    <property type="match status" value="1"/>
</dbReference>
<dbReference type="InterPro" id="IPR008979">
    <property type="entry name" value="Galactose-bd-like_sf"/>
</dbReference>
<keyword evidence="1" id="KW-0732">Signal</keyword>
<feature type="domain" description="DUF642" evidence="2">
    <location>
        <begin position="36"/>
        <end position="190"/>
    </location>
</feature>
<evidence type="ECO:0000313" key="4">
    <source>
        <dbReference type="Proteomes" id="UP001190700"/>
    </source>
</evidence>
<accession>A0AAE0BS16</accession>
<evidence type="ECO:0000259" key="2">
    <source>
        <dbReference type="Pfam" id="PF04862"/>
    </source>
</evidence>
<dbReference type="Proteomes" id="UP001190700">
    <property type="component" value="Unassembled WGS sequence"/>
</dbReference>
<name>A0AAE0BS16_9CHLO</name>
<feature type="signal peptide" evidence="1">
    <location>
        <begin position="1"/>
        <end position="33"/>
    </location>
</feature>
<sequence length="233" mass="25290">MRPPDKRPPIARRQVVCILQCITCISLLPKSTGQTVTNADFDTDTISSNSASDCDGWASAAPSGWTAVGGGVLVIRQSCSNWGGLSSGSGSNYLGIQGAGSYITQTITGLTAGVPYSISFQVAARPPATNYENQQIGVYRDSIQIYIGYPSQAAFDTVSTTFTPTGTSFVLKIENDSASGDKTVFLDNVIIALECRVWYLVVRKASEYRVGGRWEARAEDMWRYWWEALVEIT</sequence>
<dbReference type="SUPFAM" id="SSF49785">
    <property type="entry name" value="Galactose-binding domain-like"/>
    <property type="match status" value="1"/>
</dbReference>
<gene>
    <name evidence="3" type="ORF">CYMTET_49082</name>
</gene>
<dbReference type="AlphaFoldDB" id="A0AAE0BS16"/>
<evidence type="ECO:0000256" key="1">
    <source>
        <dbReference type="SAM" id="SignalP"/>
    </source>
</evidence>
<organism evidence="3 4">
    <name type="scientific">Cymbomonas tetramitiformis</name>
    <dbReference type="NCBI Taxonomy" id="36881"/>
    <lineage>
        <taxon>Eukaryota</taxon>
        <taxon>Viridiplantae</taxon>
        <taxon>Chlorophyta</taxon>
        <taxon>Pyramimonadophyceae</taxon>
        <taxon>Pyramimonadales</taxon>
        <taxon>Pyramimonadaceae</taxon>
        <taxon>Cymbomonas</taxon>
    </lineage>
</organism>
<proteinExistence type="predicted"/>
<dbReference type="InterPro" id="IPR006946">
    <property type="entry name" value="DGR2-like_dom"/>
</dbReference>
<protein>
    <recommendedName>
        <fullName evidence="2">DUF642 domain-containing protein</fullName>
    </recommendedName>
</protein>